<reference evidence="8 9" key="1">
    <citation type="submission" date="2024-05" db="EMBL/GenBank/DDBJ databases">
        <authorList>
            <person name="Jiang F."/>
        </authorList>
    </citation>
    <scope>NUCLEOTIDE SEQUENCE [LARGE SCALE GENOMIC DNA]</scope>
    <source>
        <strain evidence="8 9">LZ166</strain>
    </source>
</reference>
<evidence type="ECO:0000256" key="5">
    <source>
        <dbReference type="ARBA" id="ARBA00022989"/>
    </source>
</evidence>
<protein>
    <submittedName>
        <fullName evidence="8">DoxX family protein</fullName>
    </submittedName>
</protein>
<comment type="similarity">
    <text evidence="2">Belongs to the DoxX family.</text>
</comment>
<evidence type="ECO:0000256" key="2">
    <source>
        <dbReference type="ARBA" id="ARBA00006679"/>
    </source>
</evidence>
<dbReference type="Pfam" id="PF07681">
    <property type="entry name" value="DoxX"/>
    <property type="match status" value="1"/>
</dbReference>
<dbReference type="Proteomes" id="UP001556692">
    <property type="component" value="Unassembled WGS sequence"/>
</dbReference>
<evidence type="ECO:0000313" key="9">
    <source>
        <dbReference type="Proteomes" id="UP001556692"/>
    </source>
</evidence>
<dbReference type="PANTHER" id="PTHR33452">
    <property type="entry name" value="OXIDOREDUCTASE CATD-RELATED"/>
    <property type="match status" value="1"/>
</dbReference>
<feature type="transmembrane region" description="Helical" evidence="7">
    <location>
        <begin position="95"/>
        <end position="117"/>
    </location>
</feature>
<feature type="transmembrane region" description="Helical" evidence="7">
    <location>
        <begin position="123"/>
        <end position="147"/>
    </location>
</feature>
<evidence type="ECO:0000256" key="1">
    <source>
        <dbReference type="ARBA" id="ARBA00004651"/>
    </source>
</evidence>
<comment type="subcellular location">
    <subcellularLocation>
        <location evidence="1">Cell membrane</location>
        <topology evidence="1">Multi-pass membrane protein</topology>
    </subcellularLocation>
</comment>
<organism evidence="8 9">
    <name type="scientific">Aquibium pacificus</name>
    <dbReference type="NCBI Taxonomy" id="3153579"/>
    <lineage>
        <taxon>Bacteria</taxon>
        <taxon>Pseudomonadati</taxon>
        <taxon>Pseudomonadota</taxon>
        <taxon>Alphaproteobacteria</taxon>
        <taxon>Hyphomicrobiales</taxon>
        <taxon>Phyllobacteriaceae</taxon>
        <taxon>Aquibium</taxon>
    </lineage>
</organism>
<evidence type="ECO:0000256" key="7">
    <source>
        <dbReference type="SAM" id="Phobius"/>
    </source>
</evidence>
<gene>
    <name evidence="8" type="ORF">ABGN05_21670</name>
</gene>
<evidence type="ECO:0000313" key="8">
    <source>
        <dbReference type="EMBL" id="MEX0408276.1"/>
    </source>
</evidence>
<evidence type="ECO:0000256" key="3">
    <source>
        <dbReference type="ARBA" id="ARBA00022475"/>
    </source>
</evidence>
<evidence type="ECO:0000256" key="4">
    <source>
        <dbReference type="ARBA" id="ARBA00022692"/>
    </source>
</evidence>
<keyword evidence="3" id="KW-1003">Cell membrane</keyword>
<dbReference type="EMBL" id="JBDPGJ010000005">
    <property type="protein sequence ID" value="MEX0408276.1"/>
    <property type="molecule type" value="Genomic_DNA"/>
</dbReference>
<keyword evidence="9" id="KW-1185">Reference proteome</keyword>
<sequence length="154" mass="16819">MTTAEIRMSHAPLTARLSTYARLPERVPFWAVQLTGRIAVAHVFWNSAQTKLASWEVTRQLFAYEYALPLIDPDIAAVLGTAAELAGSVMLALGLFARFGALMLIGVVATIQLFVFPENWGDHLLWFALLALILVRGAGAVSIDAIAARVLSRR</sequence>
<accession>A0ABV3SP70</accession>
<comment type="caution">
    <text evidence="8">The sequence shown here is derived from an EMBL/GenBank/DDBJ whole genome shotgun (WGS) entry which is preliminary data.</text>
</comment>
<dbReference type="PANTHER" id="PTHR33452:SF1">
    <property type="entry name" value="INNER MEMBRANE PROTEIN YPHA-RELATED"/>
    <property type="match status" value="1"/>
</dbReference>
<name>A0ABV3SP70_9HYPH</name>
<dbReference type="InterPro" id="IPR051907">
    <property type="entry name" value="DoxX-like_oxidoreductase"/>
</dbReference>
<keyword evidence="5 7" id="KW-1133">Transmembrane helix</keyword>
<dbReference type="InterPro" id="IPR032808">
    <property type="entry name" value="DoxX"/>
</dbReference>
<evidence type="ECO:0000256" key="6">
    <source>
        <dbReference type="ARBA" id="ARBA00023136"/>
    </source>
</evidence>
<proteinExistence type="inferred from homology"/>
<keyword evidence="4 7" id="KW-0812">Transmembrane</keyword>
<keyword evidence="6 7" id="KW-0472">Membrane</keyword>
<dbReference type="RefSeq" id="WP_367956147.1">
    <property type="nucleotide sequence ID" value="NZ_JBDPGJ010000005.1"/>
</dbReference>